<evidence type="ECO:0000256" key="3">
    <source>
        <dbReference type="SAM" id="MobiDB-lite"/>
    </source>
</evidence>
<dbReference type="EMBL" id="KQ965791">
    <property type="protein sequence ID" value="KXS12140.1"/>
    <property type="molecule type" value="Genomic_DNA"/>
</dbReference>
<dbReference type="Gene3D" id="1.25.40.20">
    <property type="entry name" value="Ankyrin repeat-containing domain"/>
    <property type="match status" value="2"/>
</dbReference>
<dbReference type="PANTHER" id="PTHR24126:SF42">
    <property type="entry name" value="PROTEIN VAPYRIN-LIKE-LIKE"/>
    <property type="match status" value="1"/>
</dbReference>
<evidence type="ECO:0000256" key="2">
    <source>
        <dbReference type="ARBA" id="ARBA00023043"/>
    </source>
</evidence>
<dbReference type="PANTHER" id="PTHR24126">
    <property type="entry name" value="ANKYRIN REPEAT, PH AND SEC7 DOMAIN CONTAINING PROTEIN SECG-RELATED"/>
    <property type="match status" value="1"/>
</dbReference>
<keyword evidence="2" id="KW-0040">ANK repeat</keyword>
<dbReference type="InterPro" id="IPR002110">
    <property type="entry name" value="Ankyrin_rpt"/>
</dbReference>
<dbReference type="SUPFAM" id="SSF48403">
    <property type="entry name" value="Ankyrin repeat"/>
    <property type="match status" value="1"/>
</dbReference>
<evidence type="ECO:0000256" key="1">
    <source>
        <dbReference type="ARBA" id="ARBA00022737"/>
    </source>
</evidence>
<organism evidence="4 5">
    <name type="scientific">Gonapodya prolifera (strain JEL478)</name>
    <name type="common">Monoblepharis prolifera</name>
    <dbReference type="NCBI Taxonomy" id="1344416"/>
    <lineage>
        <taxon>Eukaryota</taxon>
        <taxon>Fungi</taxon>
        <taxon>Fungi incertae sedis</taxon>
        <taxon>Chytridiomycota</taxon>
        <taxon>Chytridiomycota incertae sedis</taxon>
        <taxon>Monoblepharidomycetes</taxon>
        <taxon>Monoblepharidales</taxon>
        <taxon>Gonapodyaceae</taxon>
        <taxon>Gonapodya</taxon>
    </lineage>
</organism>
<dbReference type="Proteomes" id="UP000070544">
    <property type="component" value="Unassembled WGS sequence"/>
</dbReference>
<dbReference type="STRING" id="1344416.A0A139A5R5"/>
<evidence type="ECO:0000313" key="4">
    <source>
        <dbReference type="EMBL" id="KXS12140.1"/>
    </source>
</evidence>
<evidence type="ECO:0000313" key="5">
    <source>
        <dbReference type="Proteomes" id="UP000070544"/>
    </source>
</evidence>
<reference evidence="4 5" key="1">
    <citation type="journal article" date="2015" name="Genome Biol. Evol.">
        <title>Phylogenomic analyses indicate that early fungi evolved digesting cell walls of algal ancestors of land plants.</title>
        <authorList>
            <person name="Chang Y."/>
            <person name="Wang S."/>
            <person name="Sekimoto S."/>
            <person name="Aerts A.L."/>
            <person name="Choi C."/>
            <person name="Clum A."/>
            <person name="LaButti K.M."/>
            <person name="Lindquist E.A."/>
            <person name="Yee Ngan C."/>
            <person name="Ohm R.A."/>
            <person name="Salamov A.A."/>
            <person name="Grigoriev I.V."/>
            <person name="Spatafora J.W."/>
            <person name="Berbee M.L."/>
        </authorList>
    </citation>
    <scope>NUCLEOTIDE SEQUENCE [LARGE SCALE GENOMIC DNA]</scope>
    <source>
        <strain evidence="4 5">JEL478</strain>
    </source>
</reference>
<feature type="compositionally biased region" description="Low complexity" evidence="3">
    <location>
        <begin position="1"/>
        <end position="21"/>
    </location>
</feature>
<sequence>MPRFSIDSMSPFGSSSSSLTSAEPTTSVSSAKQKLAQDIVKAAQHNNLDTLTTHLFQSPSGCPVPAFSPTDPDYVPALGLAMLYAAHQDNAETIQLLLDLGVGADARPKREGWARSYDGELKWAVTEGCTPLMLAARRGNLKAVCALLAARDVSAPVLSARDAHSWTALLRACWNGKTDVVELLIDSGGAVVDETDSSGWTGLMRASWNGHIGAARAVLERGAKVCWGRWICRESEGRILTQHACVDRPPRPPRPNSAAPRMRQRPGSRRAASSGLGRQHRNKGCSRSDATRPRPLPVQPRSRRDPPRPL</sequence>
<dbReference type="InterPro" id="IPR036770">
    <property type="entry name" value="Ankyrin_rpt-contain_sf"/>
</dbReference>
<dbReference type="OrthoDB" id="2163089at2759"/>
<keyword evidence="1" id="KW-0677">Repeat</keyword>
<feature type="region of interest" description="Disordered" evidence="3">
    <location>
        <begin position="1"/>
        <end position="25"/>
    </location>
</feature>
<dbReference type="Pfam" id="PF12796">
    <property type="entry name" value="Ank_2"/>
    <property type="match status" value="2"/>
</dbReference>
<name>A0A139A5R5_GONPJ</name>
<accession>A0A139A5R5</accession>
<feature type="region of interest" description="Disordered" evidence="3">
    <location>
        <begin position="245"/>
        <end position="310"/>
    </location>
</feature>
<dbReference type="AlphaFoldDB" id="A0A139A5R5"/>
<keyword evidence="5" id="KW-1185">Reference proteome</keyword>
<protein>
    <submittedName>
        <fullName evidence="4">Ankyrin</fullName>
    </submittedName>
</protein>
<gene>
    <name evidence="4" type="ORF">M427DRAFT_411217</name>
</gene>
<proteinExistence type="predicted"/>
<dbReference type="SMART" id="SM00248">
    <property type="entry name" value="ANK"/>
    <property type="match status" value="4"/>
</dbReference>